<dbReference type="EMBL" id="BMMM01000021">
    <property type="protein sequence ID" value="GGN88128.1"/>
    <property type="molecule type" value="Genomic_DNA"/>
</dbReference>
<gene>
    <name evidence="1" type="ORF">GCM10011579_081620</name>
</gene>
<organism evidence="1 2">
    <name type="scientific">Streptomyces albiflavescens</name>
    <dbReference type="NCBI Taxonomy" id="1623582"/>
    <lineage>
        <taxon>Bacteria</taxon>
        <taxon>Bacillati</taxon>
        <taxon>Actinomycetota</taxon>
        <taxon>Actinomycetes</taxon>
        <taxon>Kitasatosporales</taxon>
        <taxon>Streptomycetaceae</taxon>
        <taxon>Streptomyces</taxon>
    </lineage>
</organism>
<sequence length="121" mass="13066">MRYPATDELSPAVRAFVINAAEIDILPGVRGDLDEPLASGGHSDLAAILLPLVDNGWVEVCRLVPWIAPDGAHGLQPGPSVPRKDLPALLADAENWEYPDDGEWLGRLTLVLTDAGRRIPR</sequence>
<evidence type="ECO:0000313" key="2">
    <source>
        <dbReference type="Proteomes" id="UP000600365"/>
    </source>
</evidence>
<dbReference type="AlphaFoldDB" id="A0A917YEE5"/>
<accession>A0A917YEE5</accession>
<keyword evidence="2" id="KW-1185">Reference proteome</keyword>
<name>A0A917YEE5_9ACTN</name>
<dbReference type="Proteomes" id="UP000600365">
    <property type="component" value="Unassembled WGS sequence"/>
</dbReference>
<comment type="caution">
    <text evidence="1">The sequence shown here is derived from an EMBL/GenBank/DDBJ whole genome shotgun (WGS) entry which is preliminary data.</text>
</comment>
<protein>
    <submittedName>
        <fullName evidence="1">Uncharacterized protein</fullName>
    </submittedName>
</protein>
<reference evidence="1 2" key="1">
    <citation type="journal article" date="2014" name="Int. J. Syst. Evol. Microbiol.">
        <title>Complete genome sequence of Corynebacterium casei LMG S-19264T (=DSM 44701T), isolated from a smear-ripened cheese.</title>
        <authorList>
            <consortium name="US DOE Joint Genome Institute (JGI-PGF)"/>
            <person name="Walter F."/>
            <person name="Albersmeier A."/>
            <person name="Kalinowski J."/>
            <person name="Ruckert C."/>
        </authorList>
    </citation>
    <scope>NUCLEOTIDE SEQUENCE [LARGE SCALE GENOMIC DNA]</scope>
    <source>
        <strain evidence="1 2">CGMCC 4.7111</strain>
    </source>
</reference>
<proteinExistence type="predicted"/>
<evidence type="ECO:0000313" key="1">
    <source>
        <dbReference type="EMBL" id="GGN88128.1"/>
    </source>
</evidence>